<evidence type="ECO:0000313" key="3">
    <source>
        <dbReference type="EMBL" id="RZF40058.1"/>
    </source>
</evidence>
<dbReference type="AlphaFoldDB" id="A0A482X3E9"/>
<dbReference type="SUPFAM" id="SSF57625">
    <property type="entry name" value="Invertebrate chitin-binding proteins"/>
    <property type="match status" value="1"/>
</dbReference>
<dbReference type="PANTHER" id="PTHR22933">
    <property type="entry name" value="FI18007P1-RELATED"/>
    <property type="match status" value="1"/>
</dbReference>
<dbReference type="InterPro" id="IPR002557">
    <property type="entry name" value="Chitin-bd_dom"/>
</dbReference>
<dbReference type="InterPro" id="IPR052976">
    <property type="entry name" value="Scoloptoxin-like"/>
</dbReference>
<feature type="compositionally biased region" description="Polar residues" evidence="1">
    <location>
        <begin position="466"/>
        <end position="478"/>
    </location>
</feature>
<comment type="caution">
    <text evidence="3">The sequence shown here is derived from an EMBL/GenBank/DDBJ whole genome shotgun (WGS) entry which is preliminary data.</text>
</comment>
<sequence>MVSFRVDYFVRNPRKCGLFHRGGVLVLLFIVDLRLAITNEKDIHSSEQYDPYRIHFQRESNSQNKSDSIRPNDWKPILHNETGYRRMYLTRVNVFESQKISNKTDLGQNLTGNTQDKKLPNLFRTLRLANHGREVDNFSDDYDDNSRQKKRYRHSKRVRVIKPPHFLVPPQKDEQPNVPENEARQFYRVYQAKYMKTPGYRSVDESSRESNWRTENENKDAIKRNPRIKKIRRKPTNYLRPPIITLTTTEQIFFIKPKETPPMSFIDNYPPSRPNHDEISGTTERNIQSVTRSLDENNITKPIKYRVMYPTTTEMNFINQTNRTSHPVYNTSDDFYTGFTPKTYNFANSPVTVYSTNDIFGLGDVSTNDLRVKSGKDVLNDSRIYGDAKFVMTNSGRDGRYYDEQSRSIESGGVYAVDPPDFSKDKKNFWSTTNFEKPSTSSGGSGTAGTAYRGLEISTINYRNLETSGDLPVSNTGRTYGGSENSTSYGGGSTTASYRGLEAGRNYGGTETTASYGNSEGSFRGSGADYQGADRGTSYRGPVSSTSYGGPVSSTASDNGQEIGQEISTAYRSSGATPTYKEPGMTTSAYIYSDEVWKTSSYIPDDSRSSFYITNNYKTTENKPSTLSDIQSGILQQEINDMLPNTTTTTSDNGNNVEEILEHTESYFESTKMDKNLMSPEVQKSGMTVSKLGLNPAVNRSGDGLHQWIARFNPEGENFKSSGRSKYGVDNSFDYQDSNFINPADRQVKLHVAESSHFRKGQTVEKGLLFQQNNVIPGEAGSDYPIFSKPPHNSRFMCKADGLRYVADVSSGCQVFYMCVGEGPGEPMLCPNGTLFSQDFLVCDWWYNVECRYKK</sequence>
<evidence type="ECO:0000313" key="4">
    <source>
        <dbReference type="Proteomes" id="UP000291343"/>
    </source>
</evidence>
<dbReference type="GO" id="GO:0008061">
    <property type="term" value="F:chitin binding"/>
    <property type="evidence" value="ECO:0007669"/>
    <property type="project" value="InterPro"/>
</dbReference>
<gene>
    <name evidence="3" type="ORF">LSTR_LSTR002461</name>
</gene>
<reference evidence="3 4" key="1">
    <citation type="journal article" date="2017" name="Gigascience">
        <title>Genome sequence of the small brown planthopper, Laodelphax striatellus.</title>
        <authorList>
            <person name="Zhu J."/>
            <person name="Jiang F."/>
            <person name="Wang X."/>
            <person name="Yang P."/>
            <person name="Bao Y."/>
            <person name="Zhao W."/>
            <person name="Wang W."/>
            <person name="Lu H."/>
            <person name="Wang Q."/>
            <person name="Cui N."/>
            <person name="Li J."/>
            <person name="Chen X."/>
            <person name="Luo L."/>
            <person name="Yu J."/>
            <person name="Kang L."/>
            <person name="Cui F."/>
        </authorList>
    </citation>
    <scope>NUCLEOTIDE SEQUENCE [LARGE SCALE GENOMIC DNA]</scope>
    <source>
        <strain evidence="3">Lst14</strain>
    </source>
</reference>
<name>A0A482X3E9_LAOST</name>
<evidence type="ECO:0000256" key="1">
    <source>
        <dbReference type="SAM" id="MobiDB-lite"/>
    </source>
</evidence>
<accession>A0A482X3E9</accession>
<proteinExistence type="predicted"/>
<dbReference type="Pfam" id="PF01607">
    <property type="entry name" value="CBM_14"/>
    <property type="match status" value="1"/>
</dbReference>
<dbReference type="Proteomes" id="UP000291343">
    <property type="component" value="Unassembled WGS sequence"/>
</dbReference>
<dbReference type="InParanoid" id="A0A482X3E9"/>
<dbReference type="Gene3D" id="2.170.140.10">
    <property type="entry name" value="Chitin binding domain"/>
    <property type="match status" value="1"/>
</dbReference>
<dbReference type="PROSITE" id="PS50940">
    <property type="entry name" value="CHIT_BIND_II"/>
    <property type="match status" value="1"/>
</dbReference>
<feature type="domain" description="Chitin-binding type-2" evidence="2">
    <location>
        <begin position="795"/>
        <end position="853"/>
    </location>
</feature>
<feature type="compositionally biased region" description="Low complexity" evidence="1">
    <location>
        <begin position="481"/>
        <end position="497"/>
    </location>
</feature>
<dbReference type="GO" id="GO:0005576">
    <property type="term" value="C:extracellular region"/>
    <property type="evidence" value="ECO:0007669"/>
    <property type="project" value="InterPro"/>
</dbReference>
<organism evidence="3 4">
    <name type="scientific">Laodelphax striatellus</name>
    <name type="common">Small brown planthopper</name>
    <name type="synonym">Delphax striatella</name>
    <dbReference type="NCBI Taxonomy" id="195883"/>
    <lineage>
        <taxon>Eukaryota</taxon>
        <taxon>Metazoa</taxon>
        <taxon>Ecdysozoa</taxon>
        <taxon>Arthropoda</taxon>
        <taxon>Hexapoda</taxon>
        <taxon>Insecta</taxon>
        <taxon>Pterygota</taxon>
        <taxon>Neoptera</taxon>
        <taxon>Paraneoptera</taxon>
        <taxon>Hemiptera</taxon>
        <taxon>Auchenorrhyncha</taxon>
        <taxon>Fulgoroidea</taxon>
        <taxon>Delphacidae</taxon>
        <taxon>Criomorphinae</taxon>
        <taxon>Laodelphax</taxon>
    </lineage>
</organism>
<dbReference type="SMART" id="SM00494">
    <property type="entry name" value="ChtBD2"/>
    <property type="match status" value="1"/>
</dbReference>
<feature type="region of interest" description="Disordered" evidence="1">
    <location>
        <begin position="509"/>
        <end position="559"/>
    </location>
</feature>
<dbReference type="InterPro" id="IPR036508">
    <property type="entry name" value="Chitin-bd_dom_sf"/>
</dbReference>
<dbReference type="PANTHER" id="PTHR22933:SF43">
    <property type="entry name" value="LP10131P"/>
    <property type="match status" value="1"/>
</dbReference>
<evidence type="ECO:0000259" key="2">
    <source>
        <dbReference type="PROSITE" id="PS50940"/>
    </source>
</evidence>
<protein>
    <recommendedName>
        <fullName evidence="2">Chitin-binding type-2 domain-containing protein</fullName>
    </recommendedName>
</protein>
<feature type="region of interest" description="Disordered" evidence="1">
    <location>
        <begin position="466"/>
        <end position="497"/>
    </location>
</feature>
<keyword evidence="4" id="KW-1185">Reference proteome</keyword>
<feature type="compositionally biased region" description="Polar residues" evidence="1">
    <location>
        <begin position="543"/>
        <end position="559"/>
    </location>
</feature>
<dbReference type="EMBL" id="QKKF02019433">
    <property type="protein sequence ID" value="RZF40058.1"/>
    <property type="molecule type" value="Genomic_DNA"/>
</dbReference>
<feature type="compositionally biased region" description="Polar residues" evidence="1">
    <location>
        <begin position="509"/>
        <end position="521"/>
    </location>
</feature>
<dbReference type="OrthoDB" id="6621766at2759"/>